<dbReference type="Gene3D" id="4.10.95.10">
    <property type="entry name" value="Cytochrome c oxidase, subunit VIa"/>
    <property type="match status" value="1"/>
</dbReference>
<feature type="region of interest" description="Disordered" evidence="11">
    <location>
        <begin position="94"/>
        <end position="124"/>
    </location>
</feature>
<sequence>MSLISQFFRRTISQSATQKAASAAPPSGAATSGPPGSKHKTWKQLSLFVALPGLALAMANAISSVSAEEHERPEFVPYEHLRIRTKRFPWGEGKKSLFHNSETNPLPEGYEDGENGGSSVMDVD</sequence>
<reference evidence="12" key="1">
    <citation type="submission" date="2017-01" db="EMBL/GenBank/DDBJ databases">
        <title>A deep insight into the sialotranscriptome of adult male and female Cluex tarsalis mosquitoes.</title>
        <authorList>
            <person name="Ribeiro J.M."/>
            <person name="Moreira F."/>
            <person name="Bernard K.A."/>
            <person name="Calvo E."/>
        </authorList>
    </citation>
    <scope>NUCLEOTIDE SEQUENCE</scope>
    <source>
        <strain evidence="12">Kern County</strain>
        <tissue evidence="12">Salivary glands</tissue>
    </source>
</reference>
<dbReference type="InterPro" id="IPR001349">
    <property type="entry name" value="Cyt_c_oxidase_su6a"/>
</dbReference>
<evidence type="ECO:0000256" key="5">
    <source>
        <dbReference type="ARBA" id="ARBA00022792"/>
    </source>
</evidence>
<keyword evidence="6" id="KW-0809">Transit peptide</keyword>
<dbReference type="CDD" id="cd00925">
    <property type="entry name" value="Cyt_c_Oxidase_VIa"/>
    <property type="match status" value="1"/>
</dbReference>
<dbReference type="PANTHER" id="PTHR11504">
    <property type="entry name" value="CYTOCHROME C OXIDASE POLYPEPTIDE VIA"/>
    <property type="match status" value="1"/>
</dbReference>
<evidence type="ECO:0000256" key="10">
    <source>
        <dbReference type="RuleBase" id="RU004396"/>
    </source>
</evidence>
<evidence type="ECO:0000256" key="3">
    <source>
        <dbReference type="ARBA" id="ARBA00005553"/>
    </source>
</evidence>
<evidence type="ECO:0000256" key="9">
    <source>
        <dbReference type="ARBA" id="ARBA00023136"/>
    </source>
</evidence>
<evidence type="ECO:0000256" key="8">
    <source>
        <dbReference type="ARBA" id="ARBA00023128"/>
    </source>
</evidence>
<comment type="subcellular location">
    <subcellularLocation>
        <location evidence="1">Mitochondrion inner membrane</location>
        <topology evidence="1">Single-pass membrane protein</topology>
    </subcellularLocation>
</comment>
<evidence type="ECO:0000256" key="1">
    <source>
        <dbReference type="ARBA" id="ARBA00004434"/>
    </source>
</evidence>
<dbReference type="GO" id="GO:0006123">
    <property type="term" value="P:mitochondrial electron transport, cytochrome c to oxygen"/>
    <property type="evidence" value="ECO:0007669"/>
    <property type="project" value="TreeGrafter"/>
</dbReference>
<organism evidence="12">
    <name type="scientific">Culex tarsalis</name>
    <name type="common">Encephalitis mosquito</name>
    <dbReference type="NCBI Taxonomy" id="7177"/>
    <lineage>
        <taxon>Eukaryota</taxon>
        <taxon>Metazoa</taxon>
        <taxon>Ecdysozoa</taxon>
        <taxon>Arthropoda</taxon>
        <taxon>Hexapoda</taxon>
        <taxon>Insecta</taxon>
        <taxon>Pterygota</taxon>
        <taxon>Neoptera</taxon>
        <taxon>Endopterygota</taxon>
        <taxon>Diptera</taxon>
        <taxon>Nematocera</taxon>
        <taxon>Culicoidea</taxon>
        <taxon>Culicidae</taxon>
        <taxon>Culicinae</taxon>
        <taxon>Culicini</taxon>
        <taxon>Culex</taxon>
        <taxon>Culex</taxon>
    </lineage>
</organism>
<evidence type="ECO:0000256" key="2">
    <source>
        <dbReference type="ARBA" id="ARBA00004673"/>
    </source>
</evidence>
<dbReference type="GO" id="GO:0005743">
    <property type="term" value="C:mitochondrial inner membrane"/>
    <property type="evidence" value="ECO:0007669"/>
    <property type="project" value="UniProtKB-SubCell"/>
</dbReference>
<evidence type="ECO:0000256" key="11">
    <source>
        <dbReference type="SAM" id="MobiDB-lite"/>
    </source>
</evidence>
<dbReference type="FunFam" id="4.10.95.10:FF:000001">
    <property type="entry name" value="Cytochrome c oxidase subunit 6A, mitochondrial"/>
    <property type="match status" value="1"/>
</dbReference>
<keyword evidence="9" id="KW-0472">Membrane</keyword>
<dbReference type="SUPFAM" id="SSF81411">
    <property type="entry name" value="Mitochondrial cytochrome c oxidase subunit VIa"/>
    <property type="match status" value="1"/>
</dbReference>
<keyword evidence="5" id="KW-0999">Mitochondrion inner membrane</keyword>
<keyword evidence="8" id="KW-0496">Mitochondrion</keyword>
<dbReference type="Pfam" id="PF02046">
    <property type="entry name" value="COX6A"/>
    <property type="match status" value="1"/>
</dbReference>
<protein>
    <submittedName>
        <fullName evidence="12">Putative cytochrome c oxidase subunit via</fullName>
    </submittedName>
</protein>
<keyword evidence="7" id="KW-1133">Transmembrane helix</keyword>
<evidence type="ECO:0000256" key="6">
    <source>
        <dbReference type="ARBA" id="ARBA00022946"/>
    </source>
</evidence>
<dbReference type="EMBL" id="GFDL01004183">
    <property type="protein sequence ID" value="JAV30862.1"/>
    <property type="molecule type" value="Transcribed_RNA"/>
</dbReference>
<dbReference type="PANTHER" id="PTHR11504:SF0">
    <property type="entry name" value="CYTOCHROME C OXIDASE SUBUNIT"/>
    <property type="match status" value="1"/>
</dbReference>
<comment type="similarity">
    <text evidence="3 10">Belongs to the cytochrome c oxidase subunit 6A family.</text>
</comment>
<feature type="compositionally biased region" description="Low complexity" evidence="11">
    <location>
        <begin position="16"/>
        <end position="36"/>
    </location>
</feature>
<dbReference type="GO" id="GO:0030234">
    <property type="term" value="F:enzyme regulator activity"/>
    <property type="evidence" value="ECO:0007669"/>
    <property type="project" value="TreeGrafter"/>
</dbReference>
<feature type="region of interest" description="Disordered" evidence="11">
    <location>
        <begin position="16"/>
        <end position="40"/>
    </location>
</feature>
<accession>A0A1Q3FTS3</accession>
<dbReference type="InterPro" id="IPR036418">
    <property type="entry name" value="Cyt_c_oxidase_su6a_sf"/>
</dbReference>
<proteinExistence type="inferred from homology"/>
<evidence type="ECO:0000313" key="12">
    <source>
        <dbReference type="EMBL" id="JAV30862.1"/>
    </source>
</evidence>
<comment type="pathway">
    <text evidence="2">Energy metabolism; oxidative phosphorylation.</text>
</comment>
<evidence type="ECO:0000256" key="4">
    <source>
        <dbReference type="ARBA" id="ARBA00022692"/>
    </source>
</evidence>
<evidence type="ECO:0000256" key="7">
    <source>
        <dbReference type="ARBA" id="ARBA00022989"/>
    </source>
</evidence>
<dbReference type="AlphaFoldDB" id="A0A1Q3FTS3"/>
<keyword evidence="4" id="KW-0812">Transmembrane</keyword>
<name>A0A1Q3FTS3_CULTA</name>